<evidence type="ECO:0000256" key="5">
    <source>
        <dbReference type="ARBA" id="ARBA00022857"/>
    </source>
</evidence>
<dbReference type="EC" id="1.3.1.88" evidence="9"/>
<dbReference type="EMBL" id="CDMZ01000169">
    <property type="protein sequence ID" value="CEM08264.1"/>
    <property type="molecule type" value="Genomic_DNA"/>
</dbReference>
<gene>
    <name evidence="16" type="ORF">Cvel_15524</name>
</gene>
<feature type="region of interest" description="Disordered" evidence="14">
    <location>
        <begin position="419"/>
        <end position="478"/>
    </location>
</feature>
<evidence type="ECO:0000259" key="15">
    <source>
        <dbReference type="Pfam" id="PF01207"/>
    </source>
</evidence>
<keyword evidence="2" id="KW-0285">Flavoprotein</keyword>
<dbReference type="GO" id="GO:0050660">
    <property type="term" value="F:flavin adenine dinucleotide binding"/>
    <property type="evidence" value="ECO:0007669"/>
    <property type="project" value="InterPro"/>
</dbReference>
<dbReference type="InterPro" id="IPR018517">
    <property type="entry name" value="tRNA_hU_synthase_CS"/>
</dbReference>
<comment type="catalytic activity">
    <reaction evidence="13">
        <text>5,6-dihydrouridine(17) in tRNA + NADP(+) = uridine(17) in tRNA + NADPH + H(+)</text>
        <dbReference type="Rhea" id="RHEA:53368"/>
        <dbReference type="Rhea" id="RHEA-COMP:13541"/>
        <dbReference type="Rhea" id="RHEA-COMP:13542"/>
        <dbReference type="ChEBI" id="CHEBI:15378"/>
        <dbReference type="ChEBI" id="CHEBI:57783"/>
        <dbReference type="ChEBI" id="CHEBI:58349"/>
        <dbReference type="ChEBI" id="CHEBI:65315"/>
        <dbReference type="ChEBI" id="CHEBI:74443"/>
        <dbReference type="EC" id="1.3.1.88"/>
    </reaction>
    <physiologicalReaction direction="right-to-left" evidence="13">
        <dbReference type="Rhea" id="RHEA:53370"/>
    </physiologicalReaction>
</comment>
<comment type="cofactor">
    <cofactor evidence="1">
        <name>FMN</name>
        <dbReference type="ChEBI" id="CHEBI:58210"/>
    </cofactor>
</comment>
<evidence type="ECO:0000256" key="12">
    <source>
        <dbReference type="ARBA" id="ARBA00048934"/>
    </source>
</evidence>
<feature type="compositionally biased region" description="Basic and acidic residues" evidence="14">
    <location>
        <begin position="534"/>
        <end position="544"/>
    </location>
</feature>
<dbReference type="InterPro" id="IPR013785">
    <property type="entry name" value="Aldolase_TIM"/>
</dbReference>
<dbReference type="VEuPathDB" id="CryptoDB:Cvel_15524"/>
<evidence type="ECO:0000256" key="4">
    <source>
        <dbReference type="ARBA" id="ARBA00022694"/>
    </source>
</evidence>
<keyword evidence="5" id="KW-0521">NADP</keyword>
<reference evidence="16" key="1">
    <citation type="submission" date="2014-11" db="EMBL/GenBank/DDBJ databases">
        <authorList>
            <person name="Otto D Thomas"/>
            <person name="Naeem Raeece"/>
        </authorList>
    </citation>
    <scope>NUCLEOTIDE SEQUENCE</scope>
</reference>
<keyword evidence="6" id="KW-0560">Oxidoreductase</keyword>
<feature type="domain" description="DUS-like FMN-binding" evidence="15">
    <location>
        <begin position="1"/>
        <end position="248"/>
    </location>
</feature>
<dbReference type="PhylomeDB" id="A0A0G4F6W9"/>
<protein>
    <recommendedName>
        <fullName evidence="9">tRNA-dihydrouridine(16/17) synthase [NAD(P)(+)]</fullName>
        <ecNumber evidence="9">1.3.1.88</ecNumber>
    </recommendedName>
</protein>
<evidence type="ECO:0000313" key="16">
    <source>
        <dbReference type="EMBL" id="CEM08264.1"/>
    </source>
</evidence>
<dbReference type="PANTHER" id="PTHR11082">
    <property type="entry name" value="TRNA-DIHYDROURIDINE SYNTHASE"/>
    <property type="match status" value="1"/>
</dbReference>
<evidence type="ECO:0000256" key="3">
    <source>
        <dbReference type="ARBA" id="ARBA00022643"/>
    </source>
</evidence>
<keyword evidence="4" id="KW-0819">tRNA processing</keyword>
<dbReference type="CDD" id="cd02801">
    <property type="entry name" value="DUS_like_FMN"/>
    <property type="match status" value="1"/>
</dbReference>
<comment type="catalytic activity">
    <reaction evidence="11">
        <text>5,6-dihydrouridine(16) in tRNA + NADP(+) = uridine(16) in tRNA + NADPH + H(+)</text>
        <dbReference type="Rhea" id="RHEA:53376"/>
        <dbReference type="Rhea" id="RHEA-COMP:13543"/>
        <dbReference type="Rhea" id="RHEA-COMP:13544"/>
        <dbReference type="ChEBI" id="CHEBI:15378"/>
        <dbReference type="ChEBI" id="CHEBI:57783"/>
        <dbReference type="ChEBI" id="CHEBI:58349"/>
        <dbReference type="ChEBI" id="CHEBI:65315"/>
        <dbReference type="ChEBI" id="CHEBI:74443"/>
        <dbReference type="EC" id="1.3.1.88"/>
    </reaction>
    <physiologicalReaction direction="right-to-left" evidence="11">
        <dbReference type="Rhea" id="RHEA:53378"/>
    </physiologicalReaction>
</comment>
<dbReference type="PANTHER" id="PTHR11082:SF5">
    <property type="entry name" value="TRNA-DIHYDROURIDINE(16_17) SYNTHASE [NAD(P)(+)]-LIKE"/>
    <property type="match status" value="1"/>
</dbReference>
<feature type="region of interest" description="Disordered" evidence="14">
    <location>
        <begin position="534"/>
        <end position="567"/>
    </location>
</feature>
<evidence type="ECO:0000256" key="8">
    <source>
        <dbReference type="ARBA" id="ARBA00038313"/>
    </source>
</evidence>
<evidence type="ECO:0000256" key="6">
    <source>
        <dbReference type="ARBA" id="ARBA00023002"/>
    </source>
</evidence>
<comment type="similarity">
    <text evidence="8">Belongs to the Dus family. Dus1 subfamily.</text>
</comment>
<feature type="compositionally biased region" description="Low complexity" evidence="14">
    <location>
        <begin position="438"/>
        <end position="449"/>
    </location>
</feature>
<evidence type="ECO:0000256" key="7">
    <source>
        <dbReference type="ARBA" id="ARBA00023027"/>
    </source>
</evidence>
<evidence type="ECO:0000256" key="13">
    <source>
        <dbReference type="ARBA" id="ARBA00049467"/>
    </source>
</evidence>
<accession>A0A0G4F6W9</accession>
<dbReference type="Gene3D" id="3.20.20.70">
    <property type="entry name" value="Aldolase class I"/>
    <property type="match status" value="1"/>
</dbReference>
<evidence type="ECO:0000256" key="2">
    <source>
        <dbReference type="ARBA" id="ARBA00022630"/>
    </source>
</evidence>
<evidence type="ECO:0000256" key="10">
    <source>
        <dbReference type="ARBA" id="ARBA00047287"/>
    </source>
</evidence>
<dbReference type="Pfam" id="PF01207">
    <property type="entry name" value="Dus"/>
    <property type="match status" value="1"/>
</dbReference>
<proteinExistence type="inferred from homology"/>
<dbReference type="SUPFAM" id="SSF51395">
    <property type="entry name" value="FMN-linked oxidoreductases"/>
    <property type="match status" value="1"/>
</dbReference>
<sequence length="578" mass="63668">MVDQSDRAFRLLCRRQGAQLAYTPMYRACEVTSAGFFTDVFDGGLPEDSPLIAQIAGDDPAEMAVAARCLEETGHVCAVDVNLGCPTFEARRFNFGAFLLEDSDRASAVVAAVRDAVSIPVTAKIRFLGDMRGDWEASVERTILMSRRLVETGVSALTVHGRDRSMRKEALGGACWEAIGRVAEAVGGLVPVIANGGVETSEDIGKCLAETGCPAVMTAEGALENPKIFVGTMREQKVKEKGSRVSEKAGSGEFLQRVSLCKDLCDIYEQFPPVEKKYWPLKPHLFKMLHRWVSASVRPELFSRLQHIRHDDLHAIRDNGFLLSLCEEVRQEAEAEGGGDWRIRPSVEVVGPLGGEIDSGDGIQNERLRETAVQGGENGALGERYERGLAEESFRSSASNFPVRGGVSWYRRWRSPESNAGAWSGNQKGSEAERDGVSSSSSKQIAVSSKFCGGLRESSDERGTQYDDSLTAVGKGPSSDWDSINLKQTECNAVSLSVSLKEFDLRETLPKRRMSEFQLDVLARRLRRQDSVKEKEFNWSEGKSRSNLKTATKLKLPDGRRPVSASEEEVKKVKKLFQ</sequence>
<evidence type="ECO:0000256" key="14">
    <source>
        <dbReference type="SAM" id="MobiDB-lite"/>
    </source>
</evidence>
<dbReference type="AlphaFoldDB" id="A0A0G4F6W9"/>
<evidence type="ECO:0000256" key="11">
    <source>
        <dbReference type="ARBA" id="ARBA00047652"/>
    </source>
</evidence>
<dbReference type="GO" id="GO:0017150">
    <property type="term" value="F:tRNA dihydrouridine synthase activity"/>
    <property type="evidence" value="ECO:0007669"/>
    <property type="project" value="InterPro"/>
</dbReference>
<evidence type="ECO:0000256" key="1">
    <source>
        <dbReference type="ARBA" id="ARBA00001917"/>
    </source>
</evidence>
<keyword evidence="7" id="KW-0520">NAD</keyword>
<dbReference type="InterPro" id="IPR035587">
    <property type="entry name" value="DUS-like_FMN-bd"/>
</dbReference>
<name>A0A0G4F6W9_9ALVE</name>
<comment type="catalytic activity">
    <reaction evidence="10">
        <text>5,6-dihydrouridine(17) in tRNA + NAD(+) = uridine(17) in tRNA + NADH + H(+)</text>
        <dbReference type="Rhea" id="RHEA:53372"/>
        <dbReference type="Rhea" id="RHEA-COMP:13541"/>
        <dbReference type="Rhea" id="RHEA-COMP:13542"/>
        <dbReference type="ChEBI" id="CHEBI:15378"/>
        <dbReference type="ChEBI" id="CHEBI:57540"/>
        <dbReference type="ChEBI" id="CHEBI:57945"/>
        <dbReference type="ChEBI" id="CHEBI:65315"/>
        <dbReference type="ChEBI" id="CHEBI:74443"/>
        <dbReference type="EC" id="1.3.1.88"/>
    </reaction>
    <physiologicalReaction direction="right-to-left" evidence="10">
        <dbReference type="Rhea" id="RHEA:53374"/>
    </physiologicalReaction>
</comment>
<organism evidence="16">
    <name type="scientific">Chromera velia CCMP2878</name>
    <dbReference type="NCBI Taxonomy" id="1169474"/>
    <lineage>
        <taxon>Eukaryota</taxon>
        <taxon>Sar</taxon>
        <taxon>Alveolata</taxon>
        <taxon>Colpodellida</taxon>
        <taxon>Chromeraceae</taxon>
        <taxon>Chromera</taxon>
    </lineage>
</organism>
<comment type="catalytic activity">
    <reaction evidence="12">
        <text>5,6-dihydrouridine(16) in tRNA + NAD(+) = uridine(16) in tRNA + NADH + H(+)</text>
        <dbReference type="Rhea" id="RHEA:53380"/>
        <dbReference type="Rhea" id="RHEA-COMP:13543"/>
        <dbReference type="Rhea" id="RHEA-COMP:13544"/>
        <dbReference type="ChEBI" id="CHEBI:15378"/>
        <dbReference type="ChEBI" id="CHEBI:57540"/>
        <dbReference type="ChEBI" id="CHEBI:57945"/>
        <dbReference type="ChEBI" id="CHEBI:65315"/>
        <dbReference type="ChEBI" id="CHEBI:74443"/>
        <dbReference type="EC" id="1.3.1.88"/>
    </reaction>
    <physiologicalReaction direction="right-to-left" evidence="12">
        <dbReference type="Rhea" id="RHEA:53382"/>
    </physiologicalReaction>
</comment>
<evidence type="ECO:0000256" key="9">
    <source>
        <dbReference type="ARBA" id="ARBA00038890"/>
    </source>
</evidence>
<keyword evidence="3" id="KW-0288">FMN</keyword>
<dbReference type="PROSITE" id="PS01136">
    <property type="entry name" value="UPF0034"/>
    <property type="match status" value="1"/>
</dbReference>